<sequence length="303" mass="33931">ALTPQPEVTFTVSNQIAPINLDKVPEISDRSAAIAASLPGRDISLETSMVVSGQSKFVSVELPRNKWDRVELLHFTDLQYGNSQCNEKKIIEYRDWVLAEPNRLALFGGDMCDYNTMLSVGKGAMEQRFDPDEQVLSLAEILAPISHRVIGYVGGNHEQRGQKIGHDFGAHLASLLRIPYSAGIQHIDLYFGKWKPFKIYLWHGRGGARTMGAKAQIMGTVVSHDRANLYISGHTHSALVIPGSHIERDHKAKQVRMEKYYCVSSTSFMNYYGTYAESAYYAPNFLLMGAAIVYPNRTFRISI</sequence>
<gene>
    <name evidence="1" type="ORF">LCGC14_2782730</name>
</gene>
<dbReference type="SUPFAM" id="SSF56300">
    <property type="entry name" value="Metallo-dependent phosphatases"/>
    <property type="match status" value="1"/>
</dbReference>
<dbReference type="AlphaFoldDB" id="A0A0F9B1F9"/>
<protein>
    <recommendedName>
        <fullName evidence="2">Calcineurin-like phosphoesterase domain-containing protein</fullName>
    </recommendedName>
</protein>
<evidence type="ECO:0000313" key="1">
    <source>
        <dbReference type="EMBL" id="KKK84499.1"/>
    </source>
</evidence>
<accession>A0A0F9B1F9</accession>
<dbReference type="InterPro" id="IPR029052">
    <property type="entry name" value="Metallo-depent_PP-like"/>
</dbReference>
<proteinExistence type="predicted"/>
<evidence type="ECO:0008006" key="2">
    <source>
        <dbReference type="Google" id="ProtNLM"/>
    </source>
</evidence>
<comment type="caution">
    <text evidence="1">The sequence shown here is derived from an EMBL/GenBank/DDBJ whole genome shotgun (WGS) entry which is preliminary data.</text>
</comment>
<reference evidence="1" key="1">
    <citation type="journal article" date="2015" name="Nature">
        <title>Complex archaea that bridge the gap between prokaryotes and eukaryotes.</title>
        <authorList>
            <person name="Spang A."/>
            <person name="Saw J.H."/>
            <person name="Jorgensen S.L."/>
            <person name="Zaremba-Niedzwiedzka K."/>
            <person name="Martijn J."/>
            <person name="Lind A.E."/>
            <person name="van Eijk R."/>
            <person name="Schleper C."/>
            <person name="Guy L."/>
            <person name="Ettema T.J."/>
        </authorList>
    </citation>
    <scope>NUCLEOTIDE SEQUENCE</scope>
</reference>
<dbReference type="EMBL" id="LAZR01051748">
    <property type="protein sequence ID" value="KKK84499.1"/>
    <property type="molecule type" value="Genomic_DNA"/>
</dbReference>
<feature type="non-terminal residue" evidence="1">
    <location>
        <position position="1"/>
    </location>
</feature>
<organism evidence="1">
    <name type="scientific">marine sediment metagenome</name>
    <dbReference type="NCBI Taxonomy" id="412755"/>
    <lineage>
        <taxon>unclassified sequences</taxon>
        <taxon>metagenomes</taxon>
        <taxon>ecological metagenomes</taxon>
    </lineage>
</organism>
<name>A0A0F9B1F9_9ZZZZ</name>